<dbReference type="AlphaFoldDB" id="A0A0P9R9K3"/>
<evidence type="ECO:0000313" key="2">
    <source>
        <dbReference type="EMBL" id="RMQ29811.1"/>
    </source>
</evidence>
<dbReference type="PIRSF" id="PIRSF028744">
    <property type="entry name" value="Addict_mod_HI1419"/>
    <property type="match status" value="1"/>
</dbReference>
<dbReference type="Proteomes" id="UP000269044">
    <property type="component" value="Unassembled WGS sequence"/>
</dbReference>
<dbReference type="NCBIfam" id="TIGR02683">
    <property type="entry name" value="upstrm_HI1419"/>
    <property type="match status" value="1"/>
</dbReference>
<gene>
    <name evidence="2" type="ORF">ALQ08_00722</name>
    <name evidence="1" type="ORF">ALQ28_00795</name>
</gene>
<comment type="caution">
    <text evidence="2">The sequence shown here is derived from an EMBL/GenBank/DDBJ whole genome shotgun (WGS) entry which is preliminary data.</text>
</comment>
<sequence>MNTLIRTHEFDAWLKGVKDVTARLRILNRIMAAQEGNFGDCEPVGHGISEMRIFVGPGYRVYYTKRAEVVYLLLCGGNKSSQKRDIKLAKSILDEIEKGDVE</sequence>
<evidence type="ECO:0000313" key="3">
    <source>
        <dbReference type="Proteomes" id="UP000267908"/>
    </source>
</evidence>
<dbReference type="InterPro" id="IPR014056">
    <property type="entry name" value="TypeIITA-like_toxin_pred"/>
</dbReference>
<dbReference type="RefSeq" id="WP_057435365.1">
    <property type="nucleotide sequence ID" value="NZ_LJQH01000081.1"/>
</dbReference>
<dbReference type="EMBL" id="RBQG01000140">
    <property type="protein sequence ID" value="RMP13962.1"/>
    <property type="molecule type" value="Genomic_DNA"/>
</dbReference>
<reference evidence="3 4" key="1">
    <citation type="submission" date="2018-08" db="EMBL/GenBank/DDBJ databases">
        <title>Recombination of ecologically and evolutionarily significant loci maintains genetic cohesion in the Pseudomonas syringae species complex.</title>
        <authorList>
            <person name="Dillon M."/>
            <person name="Thakur S."/>
            <person name="Almeida R.N.D."/>
            <person name="Weir B.S."/>
            <person name="Guttman D.S."/>
        </authorList>
    </citation>
    <scope>NUCLEOTIDE SEQUENCE [LARGE SCALE GENOMIC DNA]</scope>
    <source>
        <strain evidence="2 4">ICMP 13052</strain>
        <strain evidence="1 3">ICMP 4330</strain>
    </source>
</reference>
<evidence type="ECO:0000313" key="4">
    <source>
        <dbReference type="Proteomes" id="UP000269044"/>
    </source>
</evidence>
<protein>
    <submittedName>
        <fullName evidence="2">Phage-related protein</fullName>
    </submittedName>
</protein>
<dbReference type="PANTHER" id="PTHR41791">
    <property type="entry name" value="SSL7039 PROTEIN"/>
    <property type="match status" value="1"/>
</dbReference>
<accession>A0A0P9R9K3</accession>
<name>A0A0P9R9K3_9PSED</name>
<dbReference type="PANTHER" id="PTHR41791:SF1">
    <property type="entry name" value="SSL7039 PROTEIN"/>
    <property type="match status" value="1"/>
</dbReference>
<proteinExistence type="predicted"/>
<organism evidence="2 4">
    <name type="scientific">Pseudomonas syringae pv. delphinii</name>
    <dbReference type="NCBI Taxonomy" id="192088"/>
    <lineage>
        <taxon>Bacteria</taxon>
        <taxon>Pseudomonadati</taxon>
        <taxon>Pseudomonadota</taxon>
        <taxon>Gammaproteobacteria</taxon>
        <taxon>Pseudomonadales</taxon>
        <taxon>Pseudomonadaceae</taxon>
        <taxon>Pseudomonas</taxon>
    </lineage>
</organism>
<dbReference type="EMBL" id="RBRA01000009">
    <property type="protein sequence ID" value="RMQ29811.1"/>
    <property type="molecule type" value="Genomic_DNA"/>
</dbReference>
<evidence type="ECO:0000313" key="1">
    <source>
        <dbReference type="EMBL" id="RMP13962.1"/>
    </source>
</evidence>
<dbReference type="Proteomes" id="UP000267908">
    <property type="component" value="Unassembled WGS sequence"/>
</dbReference>